<dbReference type="SUPFAM" id="SSF51735">
    <property type="entry name" value="NAD(P)-binding Rossmann-fold domains"/>
    <property type="match status" value="1"/>
</dbReference>
<dbReference type="InterPro" id="IPR020904">
    <property type="entry name" value="Sc_DH/Rdtase_CS"/>
</dbReference>
<evidence type="ECO:0000256" key="1">
    <source>
        <dbReference type="ARBA" id="ARBA00006484"/>
    </source>
</evidence>
<dbReference type="Gene3D" id="3.40.50.720">
    <property type="entry name" value="NAD(P)-binding Rossmann-like Domain"/>
    <property type="match status" value="1"/>
</dbReference>
<dbReference type="PRINTS" id="PR00081">
    <property type="entry name" value="GDHRDH"/>
</dbReference>
<reference evidence="4" key="1">
    <citation type="journal article" date="2020" name="mSystems">
        <title>Genome- and Community-Level Interaction Insights into Carbon Utilization and Element Cycling Functions of Hydrothermarchaeota in Hydrothermal Sediment.</title>
        <authorList>
            <person name="Zhou Z."/>
            <person name="Liu Y."/>
            <person name="Xu W."/>
            <person name="Pan J."/>
            <person name="Luo Z.H."/>
            <person name="Li M."/>
        </authorList>
    </citation>
    <scope>NUCLEOTIDE SEQUENCE [LARGE SCALE GENOMIC DNA]</scope>
    <source>
        <strain evidence="4">SpSt-769</strain>
    </source>
</reference>
<dbReference type="AlphaFoldDB" id="A0A7C4AQD5"/>
<dbReference type="InterPro" id="IPR050259">
    <property type="entry name" value="SDR"/>
</dbReference>
<dbReference type="PANTHER" id="PTHR42879">
    <property type="entry name" value="3-OXOACYL-(ACYL-CARRIER-PROTEIN) REDUCTASE"/>
    <property type="match status" value="1"/>
</dbReference>
<dbReference type="CDD" id="cd05333">
    <property type="entry name" value="BKR_SDR_c"/>
    <property type="match status" value="1"/>
</dbReference>
<sequence>MGHWKEILSLRNKTALVTGAGRGLGRAIAVALGEHGAFVNVNYHASHESAVETLSLIREVGGDGRLAPFDVASPEQTARGVTDILEACGGIDILVNNAGVRRDGLLGRMKDEDWESVVATNLSGAFHTSRAVAKTMIRKRWGRIINISSTAGEAGNAGQANYSAAKAGLIGLTKSLARELAPRNILVNAVAPGIIEGGMLETLGREQVEAIRSVVPLGRAGRPNDVAAAVLFLCSGMADYITGQVIRVNGGLYM</sequence>
<evidence type="ECO:0000259" key="3">
    <source>
        <dbReference type="SMART" id="SM00822"/>
    </source>
</evidence>
<feature type="domain" description="Ketoreductase" evidence="3">
    <location>
        <begin position="13"/>
        <end position="193"/>
    </location>
</feature>
<dbReference type="GO" id="GO:0032787">
    <property type="term" value="P:monocarboxylic acid metabolic process"/>
    <property type="evidence" value="ECO:0007669"/>
    <property type="project" value="UniProtKB-ARBA"/>
</dbReference>
<dbReference type="NCBIfam" id="NF009466">
    <property type="entry name" value="PRK12826.1-2"/>
    <property type="match status" value="1"/>
</dbReference>
<dbReference type="GO" id="GO:0016491">
    <property type="term" value="F:oxidoreductase activity"/>
    <property type="evidence" value="ECO:0007669"/>
    <property type="project" value="UniProtKB-KW"/>
</dbReference>
<gene>
    <name evidence="4" type="ORF">ENV54_01670</name>
</gene>
<evidence type="ECO:0000256" key="2">
    <source>
        <dbReference type="ARBA" id="ARBA00023002"/>
    </source>
</evidence>
<dbReference type="PRINTS" id="PR00080">
    <property type="entry name" value="SDRFAMILY"/>
</dbReference>
<dbReference type="PANTHER" id="PTHR42879:SF2">
    <property type="entry name" value="3-OXOACYL-[ACYL-CARRIER-PROTEIN] REDUCTASE FABG"/>
    <property type="match status" value="1"/>
</dbReference>
<proteinExistence type="inferred from homology"/>
<comment type="similarity">
    <text evidence="1">Belongs to the short-chain dehydrogenases/reductases (SDR) family.</text>
</comment>
<keyword evidence="2" id="KW-0560">Oxidoreductase</keyword>
<dbReference type="InterPro" id="IPR057326">
    <property type="entry name" value="KR_dom"/>
</dbReference>
<dbReference type="InterPro" id="IPR002347">
    <property type="entry name" value="SDR_fam"/>
</dbReference>
<protein>
    <submittedName>
        <fullName evidence="4">Beta-ketoacyl-ACP reductase</fullName>
    </submittedName>
</protein>
<dbReference type="InterPro" id="IPR036291">
    <property type="entry name" value="NAD(P)-bd_dom_sf"/>
</dbReference>
<accession>A0A7C4AQD5</accession>
<dbReference type="EMBL" id="DTGT01000055">
    <property type="protein sequence ID" value="HGH59988.1"/>
    <property type="molecule type" value="Genomic_DNA"/>
</dbReference>
<dbReference type="FunFam" id="3.40.50.720:FF:000173">
    <property type="entry name" value="3-oxoacyl-[acyl-carrier protein] reductase"/>
    <property type="match status" value="1"/>
</dbReference>
<organism evidence="4">
    <name type="scientific">Desulfomonile tiedjei</name>
    <dbReference type="NCBI Taxonomy" id="2358"/>
    <lineage>
        <taxon>Bacteria</taxon>
        <taxon>Pseudomonadati</taxon>
        <taxon>Thermodesulfobacteriota</taxon>
        <taxon>Desulfomonilia</taxon>
        <taxon>Desulfomonilales</taxon>
        <taxon>Desulfomonilaceae</taxon>
        <taxon>Desulfomonile</taxon>
    </lineage>
</organism>
<name>A0A7C4AQD5_9BACT</name>
<comment type="caution">
    <text evidence="4">The sequence shown here is derived from an EMBL/GenBank/DDBJ whole genome shotgun (WGS) entry which is preliminary data.</text>
</comment>
<dbReference type="SMART" id="SM00822">
    <property type="entry name" value="PKS_KR"/>
    <property type="match status" value="1"/>
</dbReference>
<evidence type="ECO:0000313" key="4">
    <source>
        <dbReference type="EMBL" id="HGH59988.1"/>
    </source>
</evidence>
<dbReference type="Pfam" id="PF13561">
    <property type="entry name" value="adh_short_C2"/>
    <property type="match status" value="1"/>
</dbReference>
<dbReference type="PROSITE" id="PS00061">
    <property type="entry name" value="ADH_SHORT"/>
    <property type="match status" value="1"/>
</dbReference>